<evidence type="ECO:0000313" key="1">
    <source>
        <dbReference type="EMBL" id="MET3657868.1"/>
    </source>
</evidence>
<dbReference type="EMBL" id="JBEPME010000004">
    <property type="protein sequence ID" value="MET3657868.1"/>
    <property type="molecule type" value="Genomic_DNA"/>
</dbReference>
<name>A0ABV2K9V5_SPOPS</name>
<dbReference type="Gene3D" id="1.10.4010.10">
    <property type="entry name" value="Type II deoxyuridine triphosphatase"/>
    <property type="match status" value="1"/>
</dbReference>
<dbReference type="InterPro" id="IPR036410">
    <property type="entry name" value="HSP_DnaJ_Cys-rich_dom_sf"/>
</dbReference>
<evidence type="ECO:0000313" key="2">
    <source>
        <dbReference type="Proteomes" id="UP001549104"/>
    </source>
</evidence>
<gene>
    <name evidence="1" type="ORF">ABIC55_002965</name>
</gene>
<reference evidence="1 2" key="1">
    <citation type="submission" date="2024-06" db="EMBL/GenBank/DDBJ databases">
        <title>Sorghum-associated microbial communities from plants grown in Nebraska, USA.</title>
        <authorList>
            <person name="Schachtman D."/>
        </authorList>
    </citation>
    <scope>NUCLEOTIDE SEQUENCE [LARGE SCALE GENOMIC DNA]</scope>
    <source>
        <strain evidence="1 2">1288</strain>
    </source>
</reference>
<comment type="caution">
    <text evidence="1">The sequence shown here is derived from an EMBL/GenBank/DDBJ whole genome shotgun (WGS) entry which is preliminary data.</text>
</comment>
<dbReference type="PIRSF" id="PIRSF030140">
    <property type="entry name" value="UCP030140"/>
    <property type="match status" value="1"/>
</dbReference>
<dbReference type="SUPFAM" id="SSF57938">
    <property type="entry name" value="DnaJ/Hsp40 cysteine-rich domain"/>
    <property type="match status" value="1"/>
</dbReference>
<accession>A0ABV2K9V5</accession>
<dbReference type="Proteomes" id="UP001549104">
    <property type="component" value="Unassembled WGS sequence"/>
</dbReference>
<dbReference type="Pfam" id="PF08761">
    <property type="entry name" value="dUTPase_2"/>
    <property type="match status" value="2"/>
</dbReference>
<dbReference type="RefSeq" id="WP_354313606.1">
    <property type="nucleotide sequence ID" value="NZ_JBEPME010000004.1"/>
</dbReference>
<dbReference type="CDD" id="cd11527">
    <property type="entry name" value="NTP-PPase_dUTPase"/>
    <property type="match status" value="1"/>
</dbReference>
<sequence length="209" mass="24063">MNLTKLFEMQKELDEKIYARFPGLKDEAWDWKITALLTELGECANEHRGFKRWSKDQKPRTRQRIDCEKCAGTGIGTNFLKNCSSCNGSGTKKINPLLEEFVDCIHFFISIAIELEIDPDDFVVDGDYTRPTATQTFNRVFSSISSLEVMMDDSRHEPFTIVDMQEALYEGFSCFIGLGELFLGFTWDQMESAYFAKNEINHVRQAEGY</sequence>
<protein>
    <submittedName>
        <fullName evidence="1">Dimeric dUTPase (All-alpha-NTP-PPase superfamily)</fullName>
    </submittedName>
</protein>
<proteinExistence type="predicted"/>
<dbReference type="SUPFAM" id="SSF101386">
    <property type="entry name" value="all-alpha NTP pyrophosphatases"/>
    <property type="match status" value="1"/>
</dbReference>
<organism evidence="1 2">
    <name type="scientific">Sporosarcina psychrophila</name>
    <name type="common">Bacillus psychrophilus</name>
    <dbReference type="NCBI Taxonomy" id="1476"/>
    <lineage>
        <taxon>Bacteria</taxon>
        <taxon>Bacillati</taxon>
        <taxon>Bacillota</taxon>
        <taxon>Bacilli</taxon>
        <taxon>Bacillales</taxon>
        <taxon>Caryophanaceae</taxon>
        <taxon>Sporosarcina</taxon>
    </lineage>
</organism>
<dbReference type="InterPro" id="IPR014871">
    <property type="entry name" value="dUTPase/dCTP_pyrophosphatase"/>
</dbReference>
<dbReference type="InterPro" id="IPR016947">
    <property type="entry name" value="UCP030140"/>
</dbReference>
<keyword evidence="2" id="KW-1185">Reference proteome</keyword>